<feature type="compositionally biased region" description="Basic residues" evidence="1">
    <location>
        <begin position="86"/>
        <end position="96"/>
    </location>
</feature>
<sequence>MIKLFRQLSDQSEYGPRLAPAADSPPSGMTSSAPRPRNPLRRLANSLKSHTRPTVVRRRQLITADPCRTNIEHLVFRSDPAAAGGQHRRHRCRCGRRTPPGALGLS</sequence>
<dbReference type="AlphaFoldDB" id="A0A6A4XF41"/>
<feature type="compositionally biased region" description="Low complexity" evidence="1">
    <location>
        <begin position="31"/>
        <end position="47"/>
    </location>
</feature>
<gene>
    <name evidence="2" type="ORF">FJT64_016237</name>
</gene>
<evidence type="ECO:0000313" key="3">
    <source>
        <dbReference type="Proteomes" id="UP000440578"/>
    </source>
</evidence>
<proteinExistence type="predicted"/>
<feature type="region of interest" description="Disordered" evidence="1">
    <location>
        <begin position="1"/>
        <end position="55"/>
    </location>
</feature>
<accession>A0A6A4XF41</accession>
<name>A0A6A4XF41_AMPAM</name>
<reference evidence="2 3" key="1">
    <citation type="submission" date="2019-07" db="EMBL/GenBank/DDBJ databases">
        <title>Draft genome assembly of a fouling barnacle, Amphibalanus amphitrite (Darwin, 1854): The first reference genome for Thecostraca.</title>
        <authorList>
            <person name="Kim W."/>
        </authorList>
    </citation>
    <scope>NUCLEOTIDE SEQUENCE [LARGE SCALE GENOMIC DNA]</scope>
    <source>
        <strain evidence="2">SNU_AA5</strain>
        <tissue evidence="2">Soma without cirri and trophi</tissue>
    </source>
</reference>
<evidence type="ECO:0000313" key="2">
    <source>
        <dbReference type="EMBL" id="KAF0313181.1"/>
    </source>
</evidence>
<feature type="region of interest" description="Disordered" evidence="1">
    <location>
        <begin position="81"/>
        <end position="106"/>
    </location>
</feature>
<feature type="compositionally biased region" description="Low complexity" evidence="1">
    <location>
        <begin position="97"/>
        <end position="106"/>
    </location>
</feature>
<dbReference type="EMBL" id="VIIS01000105">
    <property type="protein sequence ID" value="KAF0313181.1"/>
    <property type="molecule type" value="Genomic_DNA"/>
</dbReference>
<organism evidence="2 3">
    <name type="scientific">Amphibalanus amphitrite</name>
    <name type="common">Striped barnacle</name>
    <name type="synonym">Balanus amphitrite</name>
    <dbReference type="NCBI Taxonomy" id="1232801"/>
    <lineage>
        <taxon>Eukaryota</taxon>
        <taxon>Metazoa</taxon>
        <taxon>Ecdysozoa</taxon>
        <taxon>Arthropoda</taxon>
        <taxon>Crustacea</taxon>
        <taxon>Multicrustacea</taxon>
        <taxon>Cirripedia</taxon>
        <taxon>Thoracica</taxon>
        <taxon>Thoracicalcarea</taxon>
        <taxon>Balanomorpha</taxon>
        <taxon>Balanoidea</taxon>
        <taxon>Balanidae</taxon>
        <taxon>Amphibalaninae</taxon>
        <taxon>Amphibalanus</taxon>
    </lineage>
</organism>
<comment type="caution">
    <text evidence="2">The sequence shown here is derived from an EMBL/GenBank/DDBJ whole genome shotgun (WGS) entry which is preliminary data.</text>
</comment>
<dbReference type="Proteomes" id="UP000440578">
    <property type="component" value="Unassembled WGS sequence"/>
</dbReference>
<evidence type="ECO:0000256" key="1">
    <source>
        <dbReference type="SAM" id="MobiDB-lite"/>
    </source>
</evidence>
<keyword evidence="3" id="KW-1185">Reference proteome</keyword>
<protein>
    <submittedName>
        <fullName evidence="2">Uncharacterized protein</fullName>
    </submittedName>
</protein>